<dbReference type="PANTHER" id="PTHR36919">
    <property type="entry name" value="BLR1215 PROTEIN"/>
    <property type="match status" value="1"/>
</dbReference>
<name>A0A840V7N1_9PROT</name>
<dbReference type="RefSeq" id="WP_183264984.1">
    <property type="nucleotide sequence ID" value="NZ_JACHFJ010000001.1"/>
</dbReference>
<dbReference type="InterPro" id="IPR019223">
    <property type="entry name" value="DUF2147"/>
</dbReference>
<reference evidence="2 3" key="1">
    <citation type="submission" date="2020-08" db="EMBL/GenBank/DDBJ databases">
        <title>Genomic Encyclopedia of Type Strains, Phase IV (KMG-IV): sequencing the most valuable type-strain genomes for metagenomic binning, comparative biology and taxonomic classification.</title>
        <authorList>
            <person name="Goeker M."/>
        </authorList>
    </citation>
    <scope>NUCLEOTIDE SEQUENCE [LARGE SCALE GENOMIC DNA]</scope>
    <source>
        <strain evidence="2 3">DSM 27026</strain>
    </source>
</reference>
<keyword evidence="3" id="KW-1185">Reference proteome</keyword>
<dbReference type="Gene3D" id="2.40.128.520">
    <property type="match status" value="1"/>
</dbReference>
<sequence>MTGLGCWGSVARAETQDVQGWWMDQNGKAGILIAPCGGQLCGKIEWLHQPLDKEGKPKTDIHNGDAALRPRLLCGLSILGGFTPADNGGWHGGWIYDPESGNTYKSVMHVGDDGKLHVRGYIGFTLIGRSVTWVRPPQQLAPCAG</sequence>
<evidence type="ECO:0000313" key="3">
    <source>
        <dbReference type="Proteomes" id="UP000553706"/>
    </source>
</evidence>
<gene>
    <name evidence="2" type="ORF">HNP71_000202</name>
</gene>
<organism evidence="2 3">
    <name type="scientific">Acidocella aromatica</name>
    <dbReference type="NCBI Taxonomy" id="1303579"/>
    <lineage>
        <taxon>Bacteria</taxon>
        <taxon>Pseudomonadati</taxon>
        <taxon>Pseudomonadota</taxon>
        <taxon>Alphaproteobacteria</taxon>
        <taxon>Acetobacterales</taxon>
        <taxon>Acidocellaceae</taxon>
        <taxon>Acidocella</taxon>
    </lineage>
</organism>
<proteinExistence type="predicted"/>
<accession>A0A840V7N1</accession>
<evidence type="ECO:0000259" key="1">
    <source>
        <dbReference type="Pfam" id="PF09917"/>
    </source>
</evidence>
<dbReference type="Pfam" id="PF09917">
    <property type="entry name" value="DUF2147"/>
    <property type="match status" value="1"/>
</dbReference>
<comment type="caution">
    <text evidence="2">The sequence shown here is derived from an EMBL/GenBank/DDBJ whole genome shotgun (WGS) entry which is preliminary data.</text>
</comment>
<dbReference type="AlphaFoldDB" id="A0A840V7N1"/>
<dbReference type="PANTHER" id="PTHR36919:SF2">
    <property type="entry name" value="BLL6627 PROTEIN"/>
    <property type="match status" value="1"/>
</dbReference>
<evidence type="ECO:0000313" key="2">
    <source>
        <dbReference type="EMBL" id="MBB5371978.1"/>
    </source>
</evidence>
<dbReference type="EMBL" id="JACHFJ010000001">
    <property type="protein sequence ID" value="MBB5371978.1"/>
    <property type="molecule type" value="Genomic_DNA"/>
</dbReference>
<dbReference type="Proteomes" id="UP000553706">
    <property type="component" value="Unassembled WGS sequence"/>
</dbReference>
<protein>
    <submittedName>
        <fullName evidence="2">Uncharacterized protein (DUF2147 family)</fullName>
    </submittedName>
</protein>
<feature type="domain" description="DUF2147" evidence="1">
    <location>
        <begin position="20"/>
        <end position="135"/>
    </location>
</feature>